<proteinExistence type="inferred from homology"/>
<feature type="transmembrane region" description="Helical" evidence="7">
    <location>
        <begin position="142"/>
        <end position="167"/>
    </location>
</feature>
<dbReference type="Gene3D" id="1.10.3720.10">
    <property type="entry name" value="MetI-like"/>
    <property type="match status" value="2"/>
</dbReference>
<keyword evidence="10" id="KW-1185">Reference proteome</keyword>
<keyword evidence="6 7" id="KW-0472">Membrane</keyword>
<comment type="subcellular location">
    <subcellularLocation>
        <location evidence="1 7">Cell membrane</location>
        <topology evidence="1 7">Multi-pass membrane protein</topology>
    </subcellularLocation>
</comment>
<feature type="transmembrane region" description="Helical" evidence="7">
    <location>
        <begin position="337"/>
        <end position="359"/>
    </location>
</feature>
<feature type="transmembrane region" description="Helical" evidence="7">
    <location>
        <begin position="518"/>
        <end position="544"/>
    </location>
</feature>
<evidence type="ECO:0000313" key="10">
    <source>
        <dbReference type="Proteomes" id="UP001230156"/>
    </source>
</evidence>
<feature type="transmembrane region" description="Helical" evidence="7">
    <location>
        <begin position="241"/>
        <end position="263"/>
    </location>
</feature>
<evidence type="ECO:0000256" key="3">
    <source>
        <dbReference type="ARBA" id="ARBA00022475"/>
    </source>
</evidence>
<dbReference type="Pfam" id="PF00528">
    <property type="entry name" value="BPD_transp_1"/>
    <property type="match status" value="2"/>
</dbReference>
<dbReference type="PANTHER" id="PTHR43163:SF6">
    <property type="entry name" value="DIPEPTIDE TRANSPORT SYSTEM PERMEASE PROTEIN DPPB-RELATED"/>
    <property type="match status" value="1"/>
</dbReference>
<evidence type="ECO:0000256" key="5">
    <source>
        <dbReference type="ARBA" id="ARBA00022989"/>
    </source>
</evidence>
<feature type="transmembrane region" description="Helical" evidence="7">
    <location>
        <begin position="12"/>
        <end position="33"/>
    </location>
</feature>
<reference evidence="10" key="1">
    <citation type="submission" date="2023-08" db="EMBL/GenBank/DDBJ databases">
        <title>Rhodospirillaceae gen. nov., a novel taxon isolated from the Yangtze River Yuezi River estuary sludge.</title>
        <authorList>
            <person name="Ruan L."/>
        </authorList>
    </citation>
    <scope>NUCLEOTIDE SEQUENCE [LARGE SCALE GENOMIC DNA]</scope>
    <source>
        <strain evidence="10">R-7</strain>
    </source>
</reference>
<evidence type="ECO:0000256" key="1">
    <source>
        <dbReference type="ARBA" id="ARBA00004651"/>
    </source>
</evidence>
<dbReference type="InterPro" id="IPR000515">
    <property type="entry name" value="MetI-like"/>
</dbReference>
<dbReference type="EMBL" id="JAUYVI010000007">
    <property type="protein sequence ID" value="MDQ7250403.1"/>
    <property type="molecule type" value="Genomic_DNA"/>
</dbReference>
<feature type="transmembrane region" description="Helical" evidence="7">
    <location>
        <begin position="402"/>
        <end position="425"/>
    </location>
</feature>
<feature type="transmembrane region" description="Helical" evidence="7">
    <location>
        <begin position="109"/>
        <end position="130"/>
    </location>
</feature>
<evidence type="ECO:0000256" key="4">
    <source>
        <dbReference type="ARBA" id="ARBA00022692"/>
    </source>
</evidence>
<accession>A0ABU0YU68</accession>
<feature type="domain" description="ABC transmembrane type-1" evidence="8">
    <location>
        <begin position="398"/>
        <end position="587"/>
    </location>
</feature>
<keyword evidence="5 7" id="KW-1133">Transmembrane helix</keyword>
<dbReference type="PANTHER" id="PTHR43163">
    <property type="entry name" value="DIPEPTIDE TRANSPORT SYSTEM PERMEASE PROTEIN DPPB-RELATED"/>
    <property type="match status" value="1"/>
</dbReference>
<dbReference type="RefSeq" id="WP_379959644.1">
    <property type="nucleotide sequence ID" value="NZ_JAUYVI010000007.1"/>
</dbReference>
<keyword evidence="4 7" id="KW-0812">Transmembrane</keyword>
<evidence type="ECO:0000256" key="6">
    <source>
        <dbReference type="ARBA" id="ARBA00023136"/>
    </source>
</evidence>
<dbReference type="Pfam" id="PF19300">
    <property type="entry name" value="BPD_transp_1_N"/>
    <property type="match status" value="1"/>
</dbReference>
<dbReference type="InterPro" id="IPR045621">
    <property type="entry name" value="BPD_transp_1_N"/>
</dbReference>
<sequence length="599" mass="62509">MPRAPWIVVSLTRHGITAAVVALIVATLAFVAVRLAPGDLAYRVAAARYGDRFNVQYAEEIRAAAGLDQPVAVQYLRWIGSVFSGDFGRSIVTNRPVFDELMRGFGPTALVIGFGAGLALLVSLVVGTVAGLGPDGPFDRACLALSAAISSIPPYLIGMMLIFAFAIRLQWLPAAGSSLGGYAVLPALTLAIAHASGLIRVVRNAVARTAGDFYVTYGRIKGQSWARIAVFHALRPTMVPVIAYFGPSVANLLGGLVVADVLFNLDGIGSQFIGSVLAADIPMALGAGLILGLFVVLVNGRDGHSDQAARSARVRAGASGMSALELVPETKPNSRPVLVFGVVPLAAMLLLALVGPAVLTVDPNRQVLADAFAAPFGDYLLGADSLGRSVAARVVDAARTSLGLAVFAVAASMVTGIVLGFLSAYRGGWIEYGIMRVVDVVIACPTLLFVILVSGLLGGGYGPVFFGLWMSQWPAFTRLASAVTRRELISDHVESARLLGFSTGYVFWRHVLPGIGPYLYSLAALAIGGNVLTISSVGFLGIGLRPPDAEWGAMIADGMQFVRETPHVVLAPAAAVLICTFAATILGEHLGARQQKPGA</sequence>
<feature type="transmembrane region" description="Helical" evidence="7">
    <location>
        <begin position="437"/>
        <end position="461"/>
    </location>
</feature>
<dbReference type="CDD" id="cd06261">
    <property type="entry name" value="TM_PBP2"/>
    <property type="match status" value="1"/>
</dbReference>
<comment type="caution">
    <text evidence="9">The sequence shown here is derived from an EMBL/GenBank/DDBJ whole genome shotgun (WGS) entry which is preliminary data.</text>
</comment>
<keyword evidence="2 7" id="KW-0813">Transport</keyword>
<evidence type="ECO:0000313" key="9">
    <source>
        <dbReference type="EMBL" id="MDQ7250403.1"/>
    </source>
</evidence>
<dbReference type="PROSITE" id="PS50928">
    <property type="entry name" value="ABC_TM1"/>
    <property type="match status" value="1"/>
</dbReference>
<evidence type="ECO:0000259" key="8">
    <source>
        <dbReference type="PROSITE" id="PS50928"/>
    </source>
</evidence>
<dbReference type="Proteomes" id="UP001230156">
    <property type="component" value="Unassembled WGS sequence"/>
</dbReference>
<evidence type="ECO:0000256" key="2">
    <source>
        <dbReference type="ARBA" id="ARBA00022448"/>
    </source>
</evidence>
<feature type="transmembrane region" description="Helical" evidence="7">
    <location>
        <begin position="179"/>
        <end position="199"/>
    </location>
</feature>
<protein>
    <submittedName>
        <fullName evidence="9">ABC transporter permease subunit</fullName>
    </submittedName>
</protein>
<comment type="similarity">
    <text evidence="7">Belongs to the binding-protein-dependent transport system permease family.</text>
</comment>
<gene>
    <name evidence="9" type="ORF">Q8A70_22120</name>
</gene>
<dbReference type="InterPro" id="IPR035906">
    <property type="entry name" value="MetI-like_sf"/>
</dbReference>
<name>A0ABU0YU68_9PROT</name>
<keyword evidence="3" id="KW-1003">Cell membrane</keyword>
<feature type="transmembrane region" description="Helical" evidence="7">
    <location>
        <begin position="283"/>
        <end position="300"/>
    </location>
</feature>
<feature type="transmembrane region" description="Helical" evidence="7">
    <location>
        <begin position="565"/>
        <end position="586"/>
    </location>
</feature>
<evidence type="ECO:0000256" key="7">
    <source>
        <dbReference type="RuleBase" id="RU363032"/>
    </source>
</evidence>
<organism evidence="9 10">
    <name type="scientific">Dongia sedimenti</name>
    <dbReference type="NCBI Taxonomy" id="3064282"/>
    <lineage>
        <taxon>Bacteria</taxon>
        <taxon>Pseudomonadati</taxon>
        <taxon>Pseudomonadota</taxon>
        <taxon>Alphaproteobacteria</taxon>
        <taxon>Rhodospirillales</taxon>
        <taxon>Dongiaceae</taxon>
        <taxon>Dongia</taxon>
    </lineage>
</organism>
<dbReference type="SUPFAM" id="SSF161098">
    <property type="entry name" value="MetI-like"/>
    <property type="match status" value="2"/>
</dbReference>